<gene>
    <name evidence="1" type="ORF">RHMOL_Rhmol02G0162900</name>
</gene>
<keyword evidence="2" id="KW-1185">Reference proteome</keyword>
<protein>
    <submittedName>
        <fullName evidence="1">Uncharacterized protein</fullName>
    </submittedName>
</protein>
<dbReference type="EMBL" id="CM046389">
    <property type="protein sequence ID" value="KAI8567971.1"/>
    <property type="molecule type" value="Genomic_DNA"/>
</dbReference>
<evidence type="ECO:0000313" key="2">
    <source>
        <dbReference type="Proteomes" id="UP001062846"/>
    </source>
</evidence>
<accession>A0ACC0PQV5</accession>
<evidence type="ECO:0000313" key="1">
    <source>
        <dbReference type="EMBL" id="KAI8567971.1"/>
    </source>
</evidence>
<organism evidence="1 2">
    <name type="scientific">Rhododendron molle</name>
    <name type="common">Chinese azalea</name>
    <name type="synonym">Azalea mollis</name>
    <dbReference type="NCBI Taxonomy" id="49168"/>
    <lineage>
        <taxon>Eukaryota</taxon>
        <taxon>Viridiplantae</taxon>
        <taxon>Streptophyta</taxon>
        <taxon>Embryophyta</taxon>
        <taxon>Tracheophyta</taxon>
        <taxon>Spermatophyta</taxon>
        <taxon>Magnoliopsida</taxon>
        <taxon>eudicotyledons</taxon>
        <taxon>Gunneridae</taxon>
        <taxon>Pentapetalae</taxon>
        <taxon>asterids</taxon>
        <taxon>Ericales</taxon>
        <taxon>Ericaceae</taxon>
        <taxon>Ericoideae</taxon>
        <taxon>Rhodoreae</taxon>
        <taxon>Rhododendron</taxon>
    </lineage>
</organism>
<dbReference type="Proteomes" id="UP001062846">
    <property type="component" value="Chromosome 2"/>
</dbReference>
<name>A0ACC0PQV5_RHOML</name>
<proteinExistence type="predicted"/>
<reference evidence="1" key="1">
    <citation type="submission" date="2022-02" db="EMBL/GenBank/DDBJ databases">
        <title>Plant Genome Project.</title>
        <authorList>
            <person name="Zhang R.-G."/>
        </authorList>
    </citation>
    <scope>NUCLEOTIDE SEQUENCE</scope>
    <source>
        <strain evidence="1">AT1</strain>
    </source>
</reference>
<sequence length="138" mass="15827">MEPKTELAVPRFLNWDISRLHLEDYQIGNMVDEEEEEVEEEKEKEEEEQGDATPFEQVAEEGRVDSIEKVVEEGDSAEKEDSIEKVVEEGGDDSERERESGDDSEMNDMFHTAEAIDEQFKSTNQSASTFVPETQFSK</sequence>
<comment type="caution">
    <text evidence="1">The sequence shown here is derived from an EMBL/GenBank/DDBJ whole genome shotgun (WGS) entry which is preliminary data.</text>
</comment>